<evidence type="ECO:0000313" key="12">
    <source>
        <dbReference type="EMBL" id="ETN62583.1"/>
    </source>
</evidence>
<dbReference type="Gene3D" id="3.30.2460.20">
    <property type="match status" value="1"/>
</dbReference>
<dbReference type="CDD" id="cd19341">
    <property type="entry name" value="Wnt_Wnt9"/>
    <property type="match status" value="1"/>
</dbReference>
<keyword evidence="6 11" id="KW-0879">Wnt signaling pathway</keyword>
<dbReference type="PRINTS" id="PR01349">
    <property type="entry name" value="WNTPROTEIN"/>
</dbReference>
<dbReference type="SMART" id="SM00097">
    <property type="entry name" value="WNT1"/>
    <property type="match status" value="1"/>
</dbReference>
<evidence type="ECO:0000256" key="2">
    <source>
        <dbReference type="ARBA" id="ARBA00005683"/>
    </source>
</evidence>
<evidence type="ECO:0000256" key="10">
    <source>
        <dbReference type="ARBA" id="ARBA00023288"/>
    </source>
</evidence>
<evidence type="ECO:0000256" key="4">
    <source>
        <dbReference type="ARBA" id="ARBA00022525"/>
    </source>
</evidence>
<dbReference type="GO" id="GO:0005109">
    <property type="term" value="F:frizzled binding"/>
    <property type="evidence" value="ECO:0007669"/>
    <property type="project" value="TreeGrafter"/>
</dbReference>
<organism evidence="12">
    <name type="scientific">Anopheles darlingi</name>
    <name type="common">Mosquito</name>
    <dbReference type="NCBI Taxonomy" id="43151"/>
    <lineage>
        <taxon>Eukaryota</taxon>
        <taxon>Metazoa</taxon>
        <taxon>Ecdysozoa</taxon>
        <taxon>Arthropoda</taxon>
        <taxon>Hexapoda</taxon>
        <taxon>Insecta</taxon>
        <taxon>Pterygota</taxon>
        <taxon>Neoptera</taxon>
        <taxon>Endopterygota</taxon>
        <taxon>Diptera</taxon>
        <taxon>Nematocera</taxon>
        <taxon>Culicoidea</taxon>
        <taxon>Culicidae</taxon>
        <taxon>Anophelinae</taxon>
        <taxon>Anopheles</taxon>
    </lineage>
</organism>
<keyword evidence="14" id="KW-1185">Reference proteome</keyword>
<gene>
    <name evidence="12" type="ORF">AND_005728</name>
</gene>
<evidence type="ECO:0000313" key="13">
    <source>
        <dbReference type="EnsemblMetazoa" id="ADAC005728-PA"/>
    </source>
</evidence>
<sequence>MADDECIGVMKSECGKRRVDSGPPLQQRTLLTGLLIFSAICCLIECNDVITSKGFRNGMAAGMRSGSTSGNAQRAQLGEATSTAWPRCIFETWLLRVSPAGAEGSPSVPAKNTVMAVFSPMTKSPGPCRYLVGTRKQNHQCRRDIGLPEAIKEARRLAVTHCEEQFRYDRWNCSIETRGKRNIFKKVYRETAFVHALTAAAITHAVARACAEGRMIKCQCASERKPEATQLAWRWGGCSDNVKHGKRVARNFLELQQPLDEDPISEMLRHDSEVGIQAISSAMTDRCKCHGVSGSCSMKTCWRRLGDFNTTAALLRTKYHMAIRKIPVNNKTTRRSAPREYRPKETIYDQLYYFETSPTFCSVTRGRRCLHPDNCATLCCGRGYTTKVIKTIEKCRCRFTNGRCCQVVCDYCEKYEDRYYCK</sequence>
<dbReference type="AlphaFoldDB" id="W5JGY4"/>
<dbReference type="eggNOG" id="KOG3913">
    <property type="taxonomic scope" value="Eukaryota"/>
</dbReference>
<dbReference type="PROSITE" id="PS00246">
    <property type="entry name" value="WNT1"/>
    <property type="match status" value="1"/>
</dbReference>
<evidence type="ECO:0000256" key="5">
    <source>
        <dbReference type="ARBA" id="ARBA00022530"/>
    </source>
</evidence>
<dbReference type="GO" id="GO:0005125">
    <property type="term" value="F:cytokine activity"/>
    <property type="evidence" value="ECO:0007669"/>
    <property type="project" value="TreeGrafter"/>
</dbReference>
<reference evidence="12 14" key="1">
    <citation type="journal article" date="2010" name="BMC Genomics">
        <title>Combination of measures distinguishes pre-miRNAs from other stem-loops in the genome of the newly sequenced Anopheles darlingi.</title>
        <authorList>
            <person name="Mendes N.D."/>
            <person name="Freitas A.T."/>
            <person name="Vasconcelos A.T."/>
            <person name="Sagot M.F."/>
        </authorList>
    </citation>
    <scope>NUCLEOTIDE SEQUENCE</scope>
</reference>
<dbReference type="Pfam" id="PF00110">
    <property type="entry name" value="wnt"/>
    <property type="match status" value="1"/>
</dbReference>
<evidence type="ECO:0000256" key="1">
    <source>
        <dbReference type="ARBA" id="ARBA00004498"/>
    </source>
</evidence>
<accession>W5JGY4</accession>
<dbReference type="FunCoup" id="W5JGY4">
    <property type="interactions" value="6"/>
</dbReference>
<dbReference type="GO" id="GO:0030182">
    <property type="term" value="P:neuron differentiation"/>
    <property type="evidence" value="ECO:0007669"/>
    <property type="project" value="TreeGrafter"/>
</dbReference>
<dbReference type="InterPro" id="IPR005817">
    <property type="entry name" value="Wnt"/>
</dbReference>
<dbReference type="GO" id="GO:0060070">
    <property type="term" value="P:canonical Wnt signaling pathway"/>
    <property type="evidence" value="ECO:0007669"/>
    <property type="project" value="TreeGrafter"/>
</dbReference>
<keyword evidence="8" id="KW-1015">Disulfide bond</keyword>
<proteinExistence type="inferred from homology"/>
<evidence type="ECO:0000256" key="9">
    <source>
        <dbReference type="ARBA" id="ARBA00023180"/>
    </source>
</evidence>
<keyword evidence="3 11" id="KW-0217">Developmental protein</keyword>
<dbReference type="PANTHER" id="PTHR12027">
    <property type="entry name" value="WNT RELATED"/>
    <property type="match status" value="1"/>
</dbReference>
<reference evidence="12" key="2">
    <citation type="submission" date="2010-05" db="EMBL/GenBank/DDBJ databases">
        <authorList>
            <person name="Almeida L.G."/>
            <person name="Nicolas M.F."/>
            <person name="Souza R.C."/>
            <person name="Vasconcelos A.T.R."/>
        </authorList>
    </citation>
    <scope>NUCLEOTIDE SEQUENCE</scope>
</reference>
<evidence type="ECO:0000256" key="6">
    <source>
        <dbReference type="ARBA" id="ARBA00022687"/>
    </source>
</evidence>
<keyword evidence="7" id="KW-0732">Signal</keyword>
<name>W5JGY4_ANODA</name>
<evidence type="ECO:0000313" key="14">
    <source>
        <dbReference type="Proteomes" id="UP000000673"/>
    </source>
</evidence>
<protein>
    <recommendedName>
        <fullName evidence="11">Protein Wnt</fullName>
    </recommendedName>
</protein>
<dbReference type="GO" id="GO:0016477">
    <property type="term" value="P:cell migration"/>
    <property type="evidence" value="ECO:0007669"/>
    <property type="project" value="UniProtKB-ARBA"/>
</dbReference>
<dbReference type="FunFam" id="3.30.2460.20:FF:000005">
    <property type="entry name" value="Protein Wnt"/>
    <property type="match status" value="1"/>
</dbReference>
<dbReference type="GO" id="GO:0045165">
    <property type="term" value="P:cell fate commitment"/>
    <property type="evidence" value="ECO:0007669"/>
    <property type="project" value="TreeGrafter"/>
</dbReference>
<reference evidence="12" key="3">
    <citation type="journal article" date="2013" name="Nucleic Acids Res.">
        <title>The genome of Anopheles darlingi, the main neotropical malaria vector.</title>
        <authorList>
            <person name="Marinotti O."/>
            <person name="Cerqueira G.C."/>
            <person name="de Almeida L.G."/>
            <person name="Ferro M.I."/>
            <person name="Loreto E.L."/>
            <person name="Zaha A."/>
            <person name="Teixeira S.M."/>
            <person name="Wespiser A.R."/>
            <person name="Almeida E Silva A."/>
            <person name="Schlindwein A.D."/>
            <person name="Pacheco A.C."/>
            <person name="Silva A.L."/>
            <person name="Graveley B.R."/>
            <person name="Walenz B.P."/>
            <person name="Lima Bde A."/>
            <person name="Ribeiro C.A."/>
            <person name="Nunes-Silva C.G."/>
            <person name="de Carvalho C.R."/>
            <person name="Soares C.M."/>
            <person name="de Menezes C.B."/>
            <person name="Matiolli C."/>
            <person name="Caffrey D."/>
            <person name="Araujo D.A."/>
            <person name="de Oliveira D.M."/>
            <person name="Golenbock D."/>
            <person name="Grisard E.C."/>
            <person name="Fantinatti-Garboggini F."/>
            <person name="de Carvalho F.M."/>
            <person name="Barcellos F.G."/>
            <person name="Prosdocimi F."/>
            <person name="May G."/>
            <person name="Azevedo Junior G.M."/>
            <person name="Guimaraes G.M."/>
            <person name="Goldman G.H."/>
            <person name="Padilha I.Q."/>
            <person name="Batista Jda S."/>
            <person name="Ferro J.A."/>
            <person name="Ribeiro J.M."/>
            <person name="Fietto J.L."/>
            <person name="Dabbas K.M."/>
            <person name="Cerdeira L."/>
            <person name="Agnez-Lima L.F."/>
            <person name="Brocchi M."/>
            <person name="de Carvalho M.O."/>
            <person name="Teixeira Mde M."/>
            <person name="Diniz Maia Mde M."/>
            <person name="Goldman M.H."/>
            <person name="Cruz Schneider M.P."/>
            <person name="Felipe M.S."/>
            <person name="Hungria M."/>
            <person name="Nicolas M.F."/>
            <person name="Pereira M."/>
            <person name="Montes M.A."/>
            <person name="Cantao M.E."/>
            <person name="Vincentz M."/>
            <person name="Rafael M.S."/>
            <person name="Silverman N."/>
            <person name="Stoco P.H."/>
            <person name="Souza R.C."/>
            <person name="Vicentini R."/>
            <person name="Gazzinelli R.T."/>
            <person name="Neves Rde O."/>
            <person name="Silva R."/>
            <person name="Astolfi-Filho S."/>
            <person name="Maciel T.E."/>
            <person name="Urmenyi T.P."/>
            <person name="Tadei W.P."/>
            <person name="Camargo E.P."/>
            <person name="de Vasconcelos A.T."/>
        </authorList>
    </citation>
    <scope>NUCLEOTIDE SEQUENCE</scope>
</reference>
<dbReference type="HOGENOM" id="CLU_033039_2_0_1"/>
<dbReference type="InterPro" id="IPR018161">
    <property type="entry name" value="Wnt_CS"/>
</dbReference>
<keyword evidence="5" id="KW-0272">Extracellular matrix</keyword>
<dbReference type="EnsemblMetazoa" id="ADAC005728-RA">
    <property type="protein sequence ID" value="ADAC005728-PA"/>
    <property type="gene ID" value="ADAC005728"/>
</dbReference>
<comment type="function">
    <text evidence="11">Ligand for members of the frizzled family of seven transmembrane receptors.</text>
</comment>
<keyword evidence="4" id="KW-0964">Secreted</keyword>
<dbReference type="PANTHER" id="PTHR12027:SF97">
    <property type="entry name" value="PROTEIN WNT-4"/>
    <property type="match status" value="1"/>
</dbReference>
<dbReference type="VEuPathDB" id="VectorBase:ADAR2_010118"/>
<dbReference type="OMA" id="PTQGSAH"/>
<dbReference type="STRING" id="43151.W5JGY4"/>
<dbReference type="GO" id="GO:0005615">
    <property type="term" value="C:extracellular space"/>
    <property type="evidence" value="ECO:0007669"/>
    <property type="project" value="TreeGrafter"/>
</dbReference>
<dbReference type="Proteomes" id="UP000000673">
    <property type="component" value="Unassembled WGS sequence"/>
</dbReference>
<comment type="similarity">
    <text evidence="2 11">Belongs to the Wnt family.</text>
</comment>
<dbReference type="EMBL" id="ADMH02001427">
    <property type="protein sequence ID" value="ETN62583.1"/>
    <property type="molecule type" value="Genomic_DNA"/>
</dbReference>
<reference evidence="13" key="4">
    <citation type="submission" date="2015-06" db="UniProtKB">
        <authorList>
            <consortium name="EnsemblMetazoa"/>
        </authorList>
    </citation>
    <scope>IDENTIFICATION</scope>
</reference>
<comment type="subcellular location">
    <subcellularLocation>
        <location evidence="1 11">Secreted</location>
        <location evidence="1 11">Extracellular space</location>
        <location evidence="1 11">Extracellular matrix</location>
    </subcellularLocation>
</comment>
<dbReference type="VEuPathDB" id="VectorBase:ADAC005728"/>
<evidence type="ECO:0000256" key="11">
    <source>
        <dbReference type="RuleBase" id="RU003500"/>
    </source>
</evidence>
<dbReference type="InterPro" id="IPR043158">
    <property type="entry name" value="Wnt_C"/>
</dbReference>
<keyword evidence="10" id="KW-0449">Lipoprotein</keyword>
<keyword evidence="9" id="KW-0325">Glycoprotein</keyword>
<evidence type="ECO:0000256" key="7">
    <source>
        <dbReference type="ARBA" id="ARBA00022729"/>
    </source>
</evidence>
<evidence type="ECO:0000256" key="3">
    <source>
        <dbReference type="ARBA" id="ARBA00022473"/>
    </source>
</evidence>
<evidence type="ECO:0000256" key="8">
    <source>
        <dbReference type="ARBA" id="ARBA00023157"/>
    </source>
</evidence>
<dbReference type="GO" id="GO:0050793">
    <property type="term" value="P:regulation of developmental process"/>
    <property type="evidence" value="ECO:0007669"/>
    <property type="project" value="UniProtKB-ARBA"/>
</dbReference>